<dbReference type="Pfam" id="PF01248">
    <property type="entry name" value="Ribosomal_L7Ae"/>
    <property type="match status" value="1"/>
</dbReference>
<evidence type="ECO:0000313" key="9">
    <source>
        <dbReference type="EMBL" id="KXS10410.1"/>
    </source>
</evidence>
<keyword evidence="5 6" id="KW-0687">Ribonucleoprotein</keyword>
<dbReference type="GO" id="GO:0000454">
    <property type="term" value="P:snoRNA guided rRNA pseudouridine synthesis"/>
    <property type="evidence" value="ECO:0007669"/>
    <property type="project" value="EnsemblFungi"/>
</dbReference>
<dbReference type="InterPro" id="IPR018492">
    <property type="entry name" value="Ribosomal_eL8/Nhp2"/>
</dbReference>
<comment type="subcellular location">
    <subcellularLocation>
        <location evidence="1 6">Nucleus</location>
        <location evidence="1 6">Nucleolus</location>
    </subcellularLocation>
</comment>
<feature type="region of interest" description="Disordered" evidence="7">
    <location>
        <begin position="1"/>
        <end position="23"/>
    </location>
</feature>
<accession>A0A139A0V6</accession>
<keyword evidence="3 6" id="KW-0694">RNA-binding</keyword>
<keyword evidence="10" id="KW-1185">Reference proteome</keyword>
<dbReference type="InterPro" id="IPR004038">
    <property type="entry name" value="Ribosomal_eL8/eL30/eS12/Gad45"/>
</dbReference>
<gene>
    <name evidence="9" type="ORF">M427DRAFT_103791</name>
</gene>
<evidence type="ECO:0000256" key="6">
    <source>
        <dbReference type="RuleBase" id="RU366039"/>
    </source>
</evidence>
<dbReference type="PANTHER" id="PTHR23105">
    <property type="entry name" value="RIBOSOMAL PROTEIN L7AE FAMILY MEMBER"/>
    <property type="match status" value="1"/>
</dbReference>
<dbReference type="InterPro" id="IPR050257">
    <property type="entry name" value="eL8/uL1-like"/>
</dbReference>
<dbReference type="GO" id="GO:0031120">
    <property type="term" value="P:snRNA pseudouridine synthesis"/>
    <property type="evidence" value="ECO:0007669"/>
    <property type="project" value="UniProtKB-UniRule"/>
</dbReference>
<feature type="domain" description="Ribosomal protein eL8/eL30/eS12/Gadd45" evidence="8">
    <location>
        <begin position="43"/>
        <end position="132"/>
    </location>
</feature>
<evidence type="ECO:0000256" key="2">
    <source>
        <dbReference type="ARBA" id="ARBA00007337"/>
    </source>
</evidence>
<evidence type="ECO:0000313" key="10">
    <source>
        <dbReference type="Proteomes" id="UP000070544"/>
    </source>
</evidence>
<dbReference type="Gene3D" id="3.30.1330.30">
    <property type="match status" value="1"/>
</dbReference>
<evidence type="ECO:0000259" key="8">
    <source>
        <dbReference type="Pfam" id="PF01248"/>
    </source>
</evidence>
<evidence type="ECO:0000256" key="5">
    <source>
        <dbReference type="ARBA" id="ARBA00023274"/>
    </source>
</evidence>
<dbReference type="SUPFAM" id="SSF55315">
    <property type="entry name" value="L30e-like"/>
    <property type="match status" value="1"/>
</dbReference>
<dbReference type="GO" id="GO:0000493">
    <property type="term" value="P:box H/ACA snoRNP assembly"/>
    <property type="evidence" value="ECO:0007669"/>
    <property type="project" value="EnsemblFungi"/>
</dbReference>
<evidence type="ECO:0000256" key="3">
    <source>
        <dbReference type="ARBA" id="ARBA00022884"/>
    </source>
</evidence>
<dbReference type="InterPro" id="IPR002415">
    <property type="entry name" value="H/ACA_rnp_Nhp2-like"/>
</dbReference>
<sequence length="153" mass="16621">MDVDDGEGKKDKDEDDGRPPYETRVRAVSAIASPLASKKLTKKLYKTIKKAAKAKCIKRGVKEVVKGVRKGNKGIVFIAGDISPIDVITHLPILCEEASVPYCYVPSKVDLGEAGATKRPTSCIMMVRKADADFTEAYDEIHKEVGGLEAKAK</sequence>
<keyword evidence="4 6" id="KW-0539">Nucleus</keyword>
<proteinExistence type="inferred from homology"/>
<dbReference type="PRINTS" id="PR00883">
    <property type="entry name" value="NUCLEARHMG"/>
</dbReference>
<evidence type="ECO:0000256" key="1">
    <source>
        <dbReference type="ARBA" id="ARBA00004604"/>
    </source>
</evidence>
<dbReference type="InterPro" id="IPR029064">
    <property type="entry name" value="Ribosomal_eL30-like_sf"/>
</dbReference>
<comment type="similarity">
    <text evidence="2 6">Belongs to the eukaryotic ribosomal protein eL8 family.</text>
</comment>
<dbReference type="PRINTS" id="PR00881">
    <property type="entry name" value="L7ARS6FAMILY"/>
</dbReference>
<organism evidence="9 10">
    <name type="scientific">Gonapodya prolifera (strain JEL478)</name>
    <name type="common">Monoblepharis prolifera</name>
    <dbReference type="NCBI Taxonomy" id="1344416"/>
    <lineage>
        <taxon>Eukaryota</taxon>
        <taxon>Fungi</taxon>
        <taxon>Fungi incertae sedis</taxon>
        <taxon>Chytridiomycota</taxon>
        <taxon>Chytridiomycota incertae sedis</taxon>
        <taxon>Monoblepharidomycetes</taxon>
        <taxon>Monoblepharidales</taxon>
        <taxon>Gonapodyaceae</taxon>
        <taxon>Gonapodya</taxon>
    </lineage>
</organism>
<evidence type="ECO:0000256" key="7">
    <source>
        <dbReference type="SAM" id="MobiDB-lite"/>
    </source>
</evidence>
<comment type="function">
    <text evidence="6">Common component of the spliceosome and rRNA processing machinery.</text>
</comment>
<reference evidence="9 10" key="1">
    <citation type="journal article" date="2015" name="Genome Biol. Evol.">
        <title>Phylogenomic analyses indicate that early fungi evolved digesting cell walls of algal ancestors of land plants.</title>
        <authorList>
            <person name="Chang Y."/>
            <person name="Wang S."/>
            <person name="Sekimoto S."/>
            <person name="Aerts A.L."/>
            <person name="Choi C."/>
            <person name="Clum A."/>
            <person name="LaButti K.M."/>
            <person name="Lindquist E.A."/>
            <person name="Yee Ngan C."/>
            <person name="Ohm R.A."/>
            <person name="Salamov A.A."/>
            <person name="Grigoriev I.V."/>
            <person name="Spatafora J.W."/>
            <person name="Berbee M.L."/>
        </authorList>
    </citation>
    <scope>NUCLEOTIDE SEQUENCE [LARGE SCALE GENOMIC DNA]</scope>
    <source>
        <strain evidence="9 10">JEL478</strain>
    </source>
</reference>
<dbReference type="STRING" id="1344416.A0A139A0V6"/>
<dbReference type="EMBL" id="KQ965827">
    <property type="protein sequence ID" value="KXS10410.1"/>
    <property type="molecule type" value="Genomic_DNA"/>
</dbReference>
<evidence type="ECO:0000256" key="4">
    <source>
        <dbReference type="ARBA" id="ARBA00023242"/>
    </source>
</evidence>
<dbReference type="AlphaFoldDB" id="A0A139A0V6"/>
<dbReference type="GO" id="GO:0031429">
    <property type="term" value="C:box H/ACA snoRNP complex"/>
    <property type="evidence" value="ECO:0007669"/>
    <property type="project" value="UniProtKB-UniRule"/>
</dbReference>
<dbReference type="Proteomes" id="UP000070544">
    <property type="component" value="Unassembled WGS sequence"/>
</dbReference>
<dbReference type="GO" id="GO:0000398">
    <property type="term" value="P:mRNA splicing, via spliceosome"/>
    <property type="evidence" value="ECO:0007669"/>
    <property type="project" value="UniProtKB-UniRule"/>
</dbReference>
<dbReference type="InterPro" id="IPR004037">
    <property type="entry name" value="Ribosomal_eL8-like_CS"/>
</dbReference>
<dbReference type="OrthoDB" id="5364946at2759"/>
<dbReference type="OMA" id="EDNYEAR"/>
<protein>
    <recommendedName>
        <fullName evidence="6">H/ACA ribonucleoprotein complex subunit 2</fullName>
    </recommendedName>
    <alternativeName>
        <fullName evidence="6">Nucleolar protein family A member 2</fullName>
    </alternativeName>
</protein>
<dbReference type="PROSITE" id="PS01082">
    <property type="entry name" value="RIBOSOMAL_L7AE"/>
    <property type="match status" value="1"/>
</dbReference>
<comment type="function">
    <text evidence="6">Required for ribosome biogenesis. Part of a complex which catalyzes pseudouridylation of rRNA. This involves the isomerization of uridine such that the ribose is subsequently attached to C5, instead of the normal N1. Pseudouridine ('psi') residues may serve to stabilize the conformation of rRNAs.</text>
</comment>
<dbReference type="GO" id="GO:0034513">
    <property type="term" value="F:box H/ACA snoRNA binding"/>
    <property type="evidence" value="ECO:0007669"/>
    <property type="project" value="EnsemblFungi"/>
</dbReference>
<name>A0A139A0V6_GONPJ</name>